<dbReference type="Gene3D" id="3.20.20.80">
    <property type="entry name" value="Glycosidases"/>
    <property type="match status" value="1"/>
</dbReference>
<accession>A0A1I6LNG7</accession>
<keyword evidence="3" id="KW-0326">Glycosidase</keyword>
<feature type="domain" description="Glycoside hydrolase family 2 immunoglobulin-like beta-sandwich" evidence="5">
    <location>
        <begin position="192"/>
        <end position="294"/>
    </location>
</feature>
<dbReference type="SUPFAM" id="SSF51445">
    <property type="entry name" value="(Trans)glycosidases"/>
    <property type="match status" value="1"/>
</dbReference>
<feature type="signal peptide" evidence="4">
    <location>
        <begin position="1"/>
        <end position="26"/>
    </location>
</feature>
<dbReference type="InterPro" id="IPR032311">
    <property type="entry name" value="DUF4982"/>
</dbReference>
<dbReference type="PROSITE" id="PS51318">
    <property type="entry name" value="TAT"/>
    <property type="match status" value="1"/>
</dbReference>
<dbReference type="RefSeq" id="WP_089837182.1">
    <property type="nucleotide sequence ID" value="NZ_FOZL01000001.1"/>
</dbReference>
<name>A0A1I6LNG7_9BACT</name>
<dbReference type="InterPro" id="IPR017853">
    <property type="entry name" value="GH"/>
</dbReference>
<feature type="chain" id="PRO_5011453865" evidence="4">
    <location>
        <begin position="27"/>
        <end position="810"/>
    </location>
</feature>
<evidence type="ECO:0000313" key="9">
    <source>
        <dbReference type="Proteomes" id="UP000199024"/>
    </source>
</evidence>
<dbReference type="InterPro" id="IPR013783">
    <property type="entry name" value="Ig-like_fold"/>
</dbReference>
<dbReference type="Pfam" id="PF02836">
    <property type="entry name" value="Glyco_hydro_2_C"/>
    <property type="match status" value="1"/>
</dbReference>
<dbReference type="InterPro" id="IPR006101">
    <property type="entry name" value="Glyco_hydro_2"/>
</dbReference>
<evidence type="ECO:0000256" key="1">
    <source>
        <dbReference type="ARBA" id="ARBA00007401"/>
    </source>
</evidence>
<dbReference type="Pfam" id="PF16355">
    <property type="entry name" value="DUF4982"/>
    <property type="match status" value="1"/>
</dbReference>
<dbReference type="Gene3D" id="2.60.120.260">
    <property type="entry name" value="Galactose-binding domain-like"/>
    <property type="match status" value="1"/>
</dbReference>
<evidence type="ECO:0000259" key="6">
    <source>
        <dbReference type="Pfam" id="PF02836"/>
    </source>
</evidence>
<evidence type="ECO:0000259" key="5">
    <source>
        <dbReference type="Pfam" id="PF00703"/>
    </source>
</evidence>
<dbReference type="InterPro" id="IPR008979">
    <property type="entry name" value="Galactose-bd-like_sf"/>
</dbReference>
<dbReference type="PANTHER" id="PTHR42732:SF1">
    <property type="entry name" value="BETA-MANNOSIDASE"/>
    <property type="match status" value="1"/>
</dbReference>
<dbReference type="OrthoDB" id="9762066at2"/>
<dbReference type="EMBL" id="FOZL01000001">
    <property type="protein sequence ID" value="SFS04973.1"/>
    <property type="molecule type" value="Genomic_DNA"/>
</dbReference>
<reference evidence="8 9" key="1">
    <citation type="submission" date="2016-10" db="EMBL/GenBank/DDBJ databases">
        <authorList>
            <person name="de Groot N.N."/>
        </authorList>
    </citation>
    <scope>NUCLEOTIDE SEQUENCE [LARGE SCALE GENOMIC DNA]</scope>
    <source>
        <strain evidence="8 9">DSM 21001</strain>
    </source>
</reference>
<keyword evidence="9" id="KW-1185">Reference proteome</keyword>
<dbReference type="InterPro" id="IPR051913">
    <property type="entry name" value="GH2_Domain-Containing"/>
</dbReference>
<dbReference type="InterPro" id="IPR006102">
    <property type="entry name" value="Ig-like_GH2"/>
</dbReference>
<dbReference type="SUPFAM" id="SSF49303">
    <property type="entry name" value="beta-Galactosidase/glucuronidase domain"/>
    <property type="match status" value="1"/>
</dbReference>
<dbReference type="Pfam" id="PF00703">
    <property type="entry name" value="Glyco_hydro_2"/>
    <property type="match status" value="1"/>
</dbReference>
<proteinExistence type="inferred from homology"/>
<feature type="domain" description="DUF4982" evidence="7">
    <location>
        <begin position="640"/>
        <end position="696"/>
    </location>
</feature>
<dbReference type="STRING" id="474950.SAMN05421771_1010"/>
<dbReference type="PRINTS" id="PR00132">
    <property type="entry name" value="GLHYDRLASE2"/>
</dbReference>
<evidence type="ECO:0000259" key="7">
    <source>
        <dbReference type="Pfam" id="PF16355"/>
    </source>
</evidence>
<organism evidence="8 9">
    <name type="scientific">Granulicella pectinivorans</name>
    <dbReference type="NCBI Taxonomy" id="474950"/>
    <lineage>
        <taxon>Bacteria</taxon>
        <taxon>Pseudomonadati</taxon>
        <taxon>Acidobacteriota</taxon>
        <taxon>Terriglobia</taxon>
        <taxon>Terriglobales</taxon>
        <taxon>Acidobacteriaceae</taxon>
        <taxon>Granulicella</taxon>
    </lineage>
</organism>
<protein>
    <submittedName>
        <fullName evidence="8">Beta-galactosidase</fullName>
    </submittedName>
</protein>
<evidence type="ECO:0000256" key="4">
    <source>
        <dbReference type="SAM" id="SignalP"/>
    </source>
</evidence>
<dbReference type="InterPro" id="IPR006103">
    <property type="entry name" value="Glyco_hydro_2_cat"/>
</dbReference>
<comment type="similarity">
    <text evidence="1">Belongs to the glycosyl hydrolase 2 family.</text>
</comment>
<evidence type="ECO:0000256" key="3">
    <source>
        <dbReference type="ARBA" id="ARBA00023295"/>
    </source>
</evidence>
<keyword evidence="2" id="KW-0378">Hydrolase</keyword>
<dbReference type="PANTHER" id="PTHR42732">
    <property type="entry name" value="BETA-GALACTOSIDASE"/>
    <property type="match status" value="1"/>
</dbReference>
<gene>
    <name evidence="8" type="ORF">SAMN05421771_1010</name>
</gene>
<feature type="domain" description="Glycoside hydrolase family 2 catalytic" evidence="6">
    <location>
        <begin position="301"/>
        <end position="512"/>
    </location>
</feature>
<sequence length="810" mass="90576">MTSLSRRQFLELATAAALLPPSLARAQTSSVHTLDSGWEFLRMPLAGPFEVWSNQPLAPWTPVTLPHCFNDYDGCDPDVPAYRGRGWYRITVPVANPHPNGRTLLHIEGAGQSSEVYLGPHLAGRHIGGYDEYVLDLTELLAQPGAMNKDGALLSILCDNSPDLDRMPSDLSDFTLYGGLYRSVHLVYVPSVSIEQLHVHVEAGKGAPASVKVEARLHNPTTATTALPLSLTIKDPKGKTVHTVSRSQMPWTGTETLTTFVLPNPRLWHPKTPALYTCTFTLGDSIQIQRFGIRFCEFQQDGPFLLNGERLLLQGTHRHEDHAGYAAATPAGILRKEMHMIRDMGANFIRLAHYQQQRLVLDLCDELGILVWEEVSWCRGGVGSEAFQHQGKEKLATMIDQHRNHPSIILWGLGNEDDWEGEYPSVDMVAIPAYLQQLQDIAHALDPSRKTVIRRCDFARTIPDVYSPSIWAGWYGGRFVDYESSLDKQRPRVKHLLHAEWGADNHAGRHAEDPYKTITVIKEGDTAERGLAYMAQGGEARVSRDGDWSESYACDLFDWHLKTQHSLPWLTGALQWCFKDFTTPLRPENPVPRINQKGIVERDLTPKEGYYVFQSYLAEKPMAHIYGHTWPVRWGRPNEPRTVKVYSNCPVAELFLNGKSLGIRKRDIQNFPAAGLRWDTPFLAGENHLKVVATTATHERVEDEIAFIYQTEPWGTPARLTLEVMERSPTRVTLEAKLLDASGILCLEARNRIRYTLSGEGKLIDNLGTATGSRVVELTNGRSRISIIPAKTQSTAAVSAEGLPTAFCLI</sequence>
<evidence type="ECO:0000313" key="8">
    <source>
        <dbReference type="EMBL" id="SFS04973.1"/>
    </source>
</evidence>
<keyword evidence="4" id="KW-0732">Signal</keyword>
<dbReference type="GO" id="GO:0004553">
    <property type="term" value="F:hydrolase activity, hydrolyzing O-glycosyl compounds"/>
    <property type="evidence" value="ECO:0007669"/>
    <property type="project" value="InterPro"/>
</dbReference>
<dbReference type="AlphaFoldDB" id="A0A1I6LNG7"/>
<dbReference type="SUPFAM" id="SSF49785">
    <property type="entry name" value="Galactose-binding domain-like"/>
    <property type="match status" value="1"/>
</dbReference>
<dbReference type="InterPro" id="IPR006311">
    <property type="entry name" value="TAT_signal"/>
</dbReference>
<dbReference type="Gene3D" id="2.60.40.10">
    <property type="entry name" value="Immunoglobulins"/>
    <property type="match status" value="2"/>
</dbReference>
<dbReference type="InterPro" id="IPR036156">
    <property type="entry name" value="Beta-gal/glucu_dom_sf"/>
</dbReference>
<dbReference type="Proteomes" id="UP000199024">
    <property type="component" value="Unassembled WGS sequence"/>
</dbReference>
<evidence type="ECO:0000256" key="2">
    <source>
        <dbReference type="ARBA" id="ARBA00022801"/>
    </source>
</evidence>
<dbReference type="GO" id="GO:0005975">
    <property type="term" value="P:carbohydrate metabolic process"/>
    <property type="evidence" value="ECO:0007669"/>
    <property type="project" value="InterPro"/>
</dbReference>